<name>A0A967EWW2_9PROT</name>
<dbReference type="AlphaFoldDB" id="A0A967EWW2"/>
<gene>
    <name evidence="4" type="ORF">HBA54_08720</name>
</gene>
<dbReference type="EMBL" id="JAAQPH010000005">
    <property type="protein sequence ID" value="NIA68673.1"/>
    <property type="molecule type" value="Genomic_DNA"/>
</dbReference>
<comment type="caution">
    <text evidence="4">The sequence shown here is derived from an EMBL/GenBank/DDBJ whole genome shotgun (WGS) entry which is preliminary data.</text>
</comment>
<dbReference type="Proteomes" id="UP000761264">
    <property type="component" value="Unassembled WGS sequence"/>
</dbReference>
<comment type="similarity">
    <text evidence="1">Belongs to the MlaA family.</text>
</comment>
<feature type="region of interest" description="Disordered" evidence="3">
    <location>
        <begin position="1"/>
        <end position="56"/>
    </location>
</feature>
<evidence type="ECO:0000313" key="4">
    <source>
        <dbReference type="EMBL" id="NIA68673.1"/>
    </source>
</evidence>
<feature type="region of interest" description="Disordered" evidence="3">
    <location>
        <begin position="244"/>
        <end position="283"/>
    </location>
</feature>
<dbReference type="PANTHER" id="PTHR30035">
    <property type="entry name" value="LIPOPROTEIN VACJ-RELATED"/>
    <property type="match status" value="1"/>
</dbReference>
<proteinExistence type="inferred from homology"/>
<dbReference type="PANTHER" id="PTHR30035:SF3">
    <property type="entry name" value="INTERMEMBRANE PHOSPHOLIPID TRANSPORT SYSTEM LIPOPROTEIN MLAA"/>
    <property type="match status" value="1"/>
</dbReference>
<keyword evidence="5" id="KW-1185">Reference proteome</keyword>
<dbReference type="GO" id="GO:0016020">
    <property type="term" value="C:membrane"/>
    <property type="evidence" value="ECO:0007669"/>
    <property type="project" value="InterPro"/>
</dbReference>
<evidence type="ECO:0000256" key="2">
    <source>
        <dbReference type="ARBA" id="ARBA00022729"/>
    </source>
</evidence>
<dbReference type="PRINTS" id="PR01805">
    <property type="entry name" value="VACJLIPOPROT"/>
</dbReference>
<feature type="compositionally biased region" description="Polar residues" evidence="3">
    <location>
        <begin position="32"/>
        <end position="41"/>
    </location>
</feature>
<sequence length="283" mass="30444">MTENTGIGSGPAFQTAGDGVVQTGTDPRAEQFAQSGSSEWAQSDADDFGPDEGDNDPLEVPNRMFFAFNEALDFAVIRPIAVTYRFIVPTGVRNSVRNFLRNLRSPVVFANDLLQGELERAETTAARFFINSTIGLLGLFDIAADSGYPYHSEDFGQTLGTYGSGEGIYLVLPIFGPSSLRDAGGLVVDTLMDPLTYIAPDGVGIARGVATGVDLRSRTIDELDELKRDSLDFYARIRSLYRQNRESEINNGAPPADSPDFSEVPAPGETDPLDAAQSSSAVE</sequence>
<reference evidence="4" key="1">
    <citation type="submission" date="2020-03" db="EMBL/GenBank/DDBJ databases">
        <title>Genome of Pelagibius litoralis DSM 21314T.</title>
        <authorList>
            <person name="Wang G."/>
        </authorList>
    </citation>
    <scope>NUCLEOTIDE SEQUENCE</scope>
    <source>
        <strain evidence="4">DSM 21314</strain>
    </source>
</reference>
<organism evidence="4 5">
    <name type="scientific">Pelagibius litoralis</name>
    <dbReference type="NCBI Taxonomy" id="374515"/>
    <lineage>
        <taxon>Bacteria</taxon>
        <taxon>Pseudomonadati</taxon>
        <taxon>Pseudomonadota</taxon>
        <taxon>Alphaproteobacteria</taxon>
        <taxon>Rhodospirillales</taxon>
        <taxon>Rhodovibrionaceae</taxon>
        <taxon>Pelagibius</taxon>
    </lineage>
</organism>
<protein>
    <submittedName>
        <fullName evidence="4">VacJ family lipoprotein</fullName>
    </submittedName>
</protein>
<dbReference type="GO" id="GO:0120010">
    <property type="term" value="P:intermembrane phospholipid transfer"/>
    <property type="evidence" value="ECO:0007669"/>
    <property type="project" value="TreeGrafter"/>
</dbReference>
<keyword evidence="2" id="KW-0732">Signal</keyword>
<dbReference type="RefSeq" id="WP_167223495.1">
    <property type="nucleotide sequence ID" value="NZ_JAAQPH010000005.1"/>
</dbReference>
<dbReference type="InterPro" id="IPR007428">
    <property type="entry name" value="MlaA"/>
</dbReference>
<evidence type="ECO:0000256" key="3">
    <source>
        <dbReference type="SAM" id="MobiDB-lite"/>
    </source>
</evidence>
<evidence type="ECO:0000313" key="5">
    <source>
        <dbReference type="Proteomes" id="UP000761264"/>
    </source>
</evidence>
<feature type="compositionally biased region" description="Acidic residues" evidence="3">
    <location>
        <begin position="44"/>
        <end position="56"/>
    </location>
</feature>
<accession>A0A967EWW2</accession>
<keyword evidence="4" id="KW-0449">Lipoprotein</keyword>
<dbReference type="Pfam" id="PF04333">
    <property type="entry name" value="MlaA"/>
    <property type="match status" value="1"/>
</dbReference>
<evidence type="ECO:0000256" key="1">
    <source>
        <dbReference type="ARBA" id="ARBA00010634"/>
    </source>
</evidence>